<proteinExistence type="predicted"/>
<dbReference type="EMBL" id="JGZQ01000003">
    <property type="protein sequence ID" value="KFI98286.1"/>
    <property type="molecule type" value="Genomic_DNA"/>
</dbReference>
<accession>A0A087DRY6</accession>
<evidence type="ECO:0000313" key="3">
    <source>
        <dbReference type="Proteomes" id="UP000029091"/>
    </source>
</evidence>
<organism evidence="2 3">
    <name type="scientific">Bifidobacterium adolescentis JCM 15918</name>
    <dbReference type="NCBI Taxonomy" id="1437612"/>
    <lineage>
        <taxon>Bacteria</taxon>
        <taxon>Bacillati</taxon>
        <taxon>Actinomycetota</taxon>
        <taxon>Actinomycetes</taxon>
        <taxon>Bifidobacteriales</taxon>
        <taxon>Bifidobacteriaceae</taxon>
        <taxon>Bifidobacterium</taxon>
    </lineage>
</organism>
<name>A0A087DRY6_BIFAD</name>
<comment type="caution">
    <text evidence="2">The sequence shown here is derived from an EMBL/GenBank/DDBJ whole genome shotgun (WGS) entry which is preliminary data.</text>
</comment>
<dbReference type="PROSITE" id="PS00652">
    <property type="entry name" value="TNFR_NGFR_1"/>
    <property type="match status" value="1"/>
</dbReference>
<dbReference type="AlphaFoldDB" id="A0A087DRY6"/>
<feature type="domain" description="TNFR-Cys" evidence="1">
    <location>
        <begin position="116"/>
        <end position="156"/>
    </location>
</feature>
<reference evidence="2 3" key="1">
    <citation type="submission" date="2014-03" db="EMBL/GenBank/DDBJ databases">
        <title>Genomics of Bifidobacteria.</title>
        <authorList>
            <person name="Ventura M."/>
            <person name="Milani C."/>
            <person name="Lugli G.A."/>
        </authorList>
    </citation>
    <scope>NUCLEOTIDE SEQUENCE [LARGE SCALE GENOMIC DNA]</scope>
    <source>
        <strain evidence="3">JCM 15918</strain>
    </source>
</reference>
<protein>
    <recommendedName>
        <fullName evidence="1">TNFR-Cys domain-containing protein</fullName>
    </recommendedName>
</protein>
<evidence type="ECO:0000313" key="2">
    <source>
        <dbReference type="EMBL" id="KFI98286.1"/>
    </source>
</evidence>
<dbReference type="InterPro" id="IPR001368">
    <property type="entry name" value="TNFR/NGFR_Cys_rich_reg"/>
</dbReference>
<dbReference type="RefSeq" id="WP_034524417.1">
    <property type="nucleotide sequence ID" value="NZ_JDUX01000024.1"/>
</dbReference>
<gene>
    <name evidence="2" type="ORF">BSTER_0868</name>
</gene>
<dbReference type="Proteomes" id="UP000029091">
    <property type="component" value="Unassembled WGS sequence"/>
</dbReference>
<sequence>MSDTVKHSDDEEIVTLTYTWGQVKNFLHEHGRPATTRNAEALVAACGRGNRIENGMDSLFNGAYDEVEGQLYEALTDDLPDKPWYDRPNGKWVYDREEPADHHDEGEDEPWYGTYCHVGEHSSGNQCWCCNTCSQCGRHMCESCTVRCGTCGSIVCDDDAYETPDGEWECVECELKHDPEKKRLFDALENYEGTEQYETAETIHRIIRGFIDSL</sequence>
<evidence type="ECO:0000259" key="1">
    <source>
        <dbReference type="PROSITE" id="PS00652"/>
    </source>
</evidence>